<proteinExistence type="predicted"/>
<dbReference type="Pfam" id="PF13489">
    <property type="entry name" value="Methyltransf_23"/>
    <property type="match status" value="1"/>
</dbReference>
<dbReference type="AlphaFoldDB" id="A0A411HGK7"/>
<dbReference type="InterPro" id="IPR029063">
    <property type="entry name" value="SAM-dependent_MTases_sf"/>
</dbReference>
<evidence type="ECO:0000313" key="2">
    <source>
        <dbReference type="Proteomes" id="UP000291562"/>
    </source>
</evidence>
<gene>
    <name evidence="1" type="ORF">ELE36_03865</name>
</gene>
<accession>A0A411HGK7</accession>
<dbReference type="Proteomes" id="UP000291562">
    <property type="component" value="Chromosome"/>
</dbReference>
<name>A0A411HGK7_9GAMM</name>
<keyword evidence="1" id="KW-0808">Transferase</keyword>
<organism evidence="1 2">
    <name type="scientific">Pseudolysobacter antarcticus</name>
    <dbReference type="NCBI Taxonomy" id="2511995"/>
    <lineage>
        <taxon>Bacteria</taxon>
        <taxon>Pseudomonadati</taxon>
        <taxon>Pseudomonadota</taxon>
        <taxon>Gammaproteobacteria</taxon>
        <taxon>Lysobacterales</taxon>
        <taxon>Rhodanobacteraceae</taxon>
        <taxon>Pseudolysobacter</taxon>
    </lineage>
</organism>
<protein>
    <submittedName>
        <fullName evidence="1">Class I SAM-dependent methyltransferase</fullName>
    </submittedName>
</protein>
<keyword evidence="2" id="KW-1185">Reference proteome</keyword>
<dbReference type="KEGG" id="xbc:ELE36_03865"/>
<dbReference type="PANTHER" id="PTHR43861">
    <property type="entry name" value="TRANS-ACONITATE 2-METHYLTRANSFERASE-RELATED"/>
    <property type="match status" value="1"/>
</dbReference>
<dbReference type="PANTHER" id="PTHR43861:SF6">
    <property type="entry name" value="METHYLTRANSFERASE TYPE 11"/>
    <property type="match status" value="1"/>
</dbReference>
<dbReference type="Gene3D" id="3.40.50.150">
    <property type="entry name" value="Vaccinia Virus protein VP39"/>
    <property type="match status" value="1"/>
</dbReference>
<dbReference type="GO" id="GO:0008168">
    <property type="term" value="F:methyltransferase activity"/>
    <property type="evidence" value="ECO:0007669"/>
    <property type="project" value="UniProtKB-KW"/>
</dbReference>
<dbReference type="OrthoDB" id="9801363at2"/>
<keyword evidence="1" id="KW-0489">Methyltransferase</keyword>
<sequence length="312" mass="35200">MGMVMPSETPAELIVHCATCARQAQTFAPLCQHHATHNREIYTLYSCPACQMLFWWPLKADPSVYESEGFEAYEDYHSGTRPFPRWAEPLFRALPKNVGAALDIGCGDGAVLSRLAEAGFEPNGIDLDQKSIQVARGKFGLDKAVAMTLEDYTRACQERGQRFDLITFFEVLEHQDSPQNFLAQVTSLGNPCCLIAGSVPNRDRFLARLDRKLSDGDFPPHHFLWFATRPLKHLLERAGFEDVSITRIGALSYFQIVGKLRSLISRRAKFWSRSMQFLAPPLRVAAYVVAVVPWIGMRFSPSHLFFRCRVPG</sequence>
<reference evidence="1 2" key="1">
    <citation type="submission" date="2019-01" db="EMBL/GenBank/DDBJ databases">
        <title>Pseudolysobacter antarctica gen. nov., sp. nov., isolated from Fildes Peninsula, Antarctica.</title>
        <authorList>
            <person name="Wei Z."/>
            <person name="Peng F."/>
        </authorList>
    </citation>
    <scope>NUCLEOTIDE SEQUENCE [LARGE SCALE GENOMIC DNA]</scope>
    <source>
        <strain evidence="1 2">AQ6-296</strain>
    </source>
</reference>
<dbReference type="CDD" id="cd02440">
    <property type="entry name" value="AdoMet_MTases"/>
    <property type="match status" value="1"/>
</dbReference>
<dbReference type="GO" id="GO:0032259">
    <property type="term" value="P:methylation"/>
    <property type="evidence" value="ECO:0007669"/>
    <property type="project" value="UniProtKB-KW"/>
</dbReference>
<dbReference type="SUPFAM" id="SSF53335">
    <property type="entry name" value="S-adenosyl-L-methionine-dependent methyltransferases"/>
    <property type="match status" value="1"/>
</dbReference>
<evidence type="ECO:0000313" key="1">
    <source>
        <dbReference type="EMBL" id="QBB69584.1"/>
    </source>
</evidence>
<dbReference type="EMBL" id="CP035704">
    <property type="protein sequence ID" value="QBB69584.1"/>
    <property type="molecule type" value="Genomic_DNA"/>
</dbReference>